<proteinExistence type="predicted"/>
<keyword evidence="3" id="KW-1185">Reference proteome</keyword>
<evidence type="ECO:0000313" key="2">
    <source>
        <dbReference type="EMBL" id="AJR03826.1"/>
    </source>
</evidence>
<feature type="chain" id="PRO_5002194834" description="Gifsy-1 prophage protein" evidence="1">
    <location>
        <begin position="23"/>
        <end position="240"/>
    </location>
</feature>
<evidence type="ECO:0000256" key="1">
    <source>
        <dbReference type="SAM" id="SignalP"/>
    </source>
</evidence>
<name>A0A0C5VXJ5_9FLAO</name>
<feature type="signal peptide" evidence="1">
    <location>
        <begin position="1"/>
        <end position="22"/>
    </location>
</feature>
<dbReference type="HOGENOM" id="CLU_090602_0_0_10"/>
<keyword evidence="1" id="KW-0732">Signal</keyword>
<organism evidence="2 3">
    <name type="scientific">Siansivirga zeaxanthinifaciens CC-SAMT-1</name>
    <dbReference type="NCBI Taxonomy" id="1454006"/>
    <lineage>
        <taxon>Bacteria</taxon>
        <taxon>Pseudomonadati</taxon>
        <taxon>Bacteroidota</taxon>
        <taxon>Flavobacteriia</taxon>
        <taxon>Flavobacteriales</taxon>
        <taxon>Flavobacteriaceae</taxon>
        <taxon>Siansivirga</taxon>
    </lineage>
</organism>
<gene>
    <name evidence="2" type="ORF">AW14_09555</name>
</gene>
<dbReference type="OrthoDB" id="964913at2"/>
<dbReference type="EMBL" id="CP007202">
    <property type="protein sequence ID" value="AJR03826.1"/>
    <property type="molecule type" value="Genomic_DNA"/>
</dbReference>
<sequence>MKTNFKKLACITLLLAALPLVGFSQIINKKVSFAPGKSSTVIKGLLVGDQTIDYSFVAKKGQKLKLSMKADINAASFNVLPPGSDNVAIFIGENEGDTCELTLPNDGKYKIRVFQMRSTARKGTKVNYSIDMSITGSSSSSGDAKVSGTNYNATGELRSAKGSTPSTAKYGVIRQGNGRAEVHIKRKSAADRVFVFANGEWSCKSGGCDITYAKIGFDEWEVICNGNEKYYINDAIIYGG</sequence>
<evidence type="ECO:0008006" key="4">
    <source>
        <dbReference type="Google" id="ProtNLM"/>
    </source>
</evidence>
<dbReference type="AlphaFoldDB" id="A0A0C5VXJ5"/>
<evidence type="ECO:0000313" key="3">
    <source>
        <dbReference type="Proteomes" id="UP000032229"/>
    </source>
</evidence>
<dbReference type="STRING" id="1454006.AW14_09555"/>
<dbReference type="Proteomes" id="UP000032229">
    <property type="component" value="Chromosome"/>
</dbReference>
<dbReference type="Gene3D" id="2.60.120.380">
    <property type="match status" value="1"/>
</dbReference>
<reference evidence="2 3" key="1">
    <citation type="submission" date="2014-02" db="EMBL/GenBank/DDBJ databases">
        <authorList>
            <person name="Young C.-C."/>
            <person name="Hameed A."/>
            <person name="Huang H.-C."/>
            <person name="Shahina M."/>
        </authorList>
    </citation>
    <scope>NUCLEOTIDE SEQUENCE [LARGE SCALE GENOMIC DNA]</scope>
    <source>
        <strain evidence="2 3">CC-SAMT-1</strain>
    </source>
</reference>
<dbReference type="KEGG" id="sze:AW14_09555"/>
<accession>A0A0C5VXJ5</accession>
<dbReference type="RefSeq" id="WP_052647470.1">
    <property type="nucleotide sequence ID" value="NZ_CP007202.1"/>
</dbReference>
<protein>
    <recommendedName>
        <fullName evidence="4">Gifsy-1 prophage protein</fullName>
    </recommendedName>
</protein>